<keyword evidence="13 14" id="KW-0472">Membrane</keyword>
<keyword evidence="4" id="KW-1003">Cell membrane</keyword>
<dbReference type="SMART" id="SM00388">
    <property type="entry name" value="HisKA"/>
    <property type="match status" value="1"/>
</dbReference>
<evidence type="ECO:0000256" key="9">
    <source>
        <dbReference type="ARBA" id="ARBA00022777"/>
    </source>
</evidence>
<dbReference type="SUPFAM" id="SSF55874">
    <property type="entry name" value="ATPase domain of HSP90 chaperone/DNA topoisomerase II/histidine kinase"/>
    <property type="match status" value="1"/>
</dbReference>
<dbReference type="FunFam" id="3.30.565.10:FF:000006">
    <property type="entry name" value="Sensor histidine kinase WalK"/>
    <property type="match status" value="1"/>
</dbReference>
<keyword evidence="12" id="KW-0902">Two-component regulatory system</keyword>
<evidence type="ECO:0000256" key="14">
    <source>
        <dbReference type="SAM" id="Phobius"/>
    </source>
</evidence>
<protein>
    <recommendedName>
        <fullName evidence="3">histidine kinase</fullName>
        <ecNumber evidence="3">2.7.13.3</ecNumber>
    </recommendedName>
</protein>
<evidence type="ECO:0000256" key="3">
    <source>
        <dbReference type="ARBA" id="ARBA00012438"/>
    </source>
</evidence>
<dbReference type="InterPro" id="IPR003594">
    <property type="entry name" value="HATPase_dom"/>
</dbReference>
<dbReference type="InterPro" id="IPR004358">
    <property type="entry name" value="Sig_transdc_His_kin-like_C"/>
</dbReference>
<evidence type="ECO:0000259" key="16">
    <source>
        <dbReference type="PROSITE" id="PS50885"/>
    </source>
</evidence>
<sequence length="450" mass="50439">MKLANKIHIYTTVLFAALLLLIIATIYFSSKNIMFNSDVEQARAEAEQILSGVGDNQGEAKASDLLRAYVPPGGMVEVVSPNGQPDVTVIGGSGELLAKQESEFHQGEVNKVQIINDTPYAFISIPIVWTNGEVAALQLTESMKATSDNLEVLGIVLVAVSILTVIPLFFSARLLSNLITRPITSLIQTMNDTQSSGRFQRIELPRKSKDELYQMTETFNQMMNQLEANYEKQESFVSNASHELKTPLTVIESYSSLLKRRGKEDEDLFNESIEAIHSETQRMRKLTQQMLLLAKQDEKWKLDMEVHSLTTILQSTANSFEKAYQREVSIEVVNEIELMTDQQKLKQLLYIFMDNARKYSEDQIDIRIKEAQGKAVIQITDHGIGISNDHLDKVFDRFYQVDEARSRKSEGLGLGLSLARELAQVLEADISLTSERGKGTTASILLPISQ</sequence>
<dbReference type="PROSITE" id="PS50109">
    <property type="entry name" value="HIS_KIN"/>
    <property type="match status" value="1"/>
</dbReference>
<dbReference type="Gene3D" id="3.30.565.10">
    <property type="entry name" value="Histidine kinase-like ATPase, C-terminal domain"/>
    <property type="match status" value="1"/>
</dbReference>
<evidence type="ECO:0000256" key="8">
    <source>
        <dbReference type="ARBA" id="ARBA00022741"/>
    </source>
</evidence>
<reference evidence="18" key="1">
    <citation type="submission" date="2016-10" db="EMBL/GenBank/DDBJ databases">
        <authorList>
            <person name="Varghese N."/>
            <person name="Submissions S."/>
        </authorList>
    </citation>
    <scope>NUCLEOTIDE SEQUENCE [LARGE SCALE GENOMIC DNA]</scope>
    <source>
        <strain evidence="18">FP5</strain>
    </source>
</reference>
<dbReference type="Pfam" id="PF00512">
    <property type="entry name" value="HisKA"/>
    <property type="match status" value="1"/>
</dbReference>
<dbReference type="PANTHER" id="PTHR45436:SF5">
    <property type="entry name" value="SENSOR HISTIDINE KINASE TRCS"/>
    <property type="match status" value="1"/>
</dbReference>
<dbReference type="InterPro" id="IPR003661">
    <property type="entry name" value="HisK_dim/P_dom"/>
</dbReference>
<evidence type="ECO:0000256" key="13">
    <source>
        <dbReference type="ARBA" id="ARBA00023136"/>
    </source>
</evidence>
<evidence type="ECO:0000256" key="6">
    <source>
        <dbReference type="ARBA" id="ARBA00022679"/>
    </source>
</evidence>
<evidence type="ECO:0000256" key="11">
    <source>
        <dbReference type="ARBA" id="ARBA00022989"/>
    </source>
</evidence>
<dbReference type="InterPro" id="IPR036890">
    <property type="entry name" value="HATPase_C_sf"/>
</dbReference>
<dbReference type="EMBL" id="FOOG01000009">
    <property type="protein sequence ID" value="SFF79778.1"/>
    <property type="molecule type" value="Genomic_DNA"/>
</dbReference>
<keyword evidence="6" id="KW-0808">Transferase</keyword>
<dbReference type="CDD" id="cd06225">
    <property type="entry name" value="HAMP"/>
    <property type="match status" value="1"/>
</dbReference>
<dbReference type="PROSITE" id="PS50885">
    <property type="entry name" value="HAMP"/>
    <property type="match status" value="1"/>
</dbReference>
<evidence type="ECO:0000256" key="7">
    <source>
        <dbReference type="ARBA" id="ARBA00022692"/>
    </source>
</evidence>
<evidence type="ECO:0000256" key="1">
    <source>
        <dbReference type="ARBA" id="ARBA00000085"/>
    </source>
</evidence>
<organism evidence="17 18">
    <name type="scientific">Halobacillus alkaliphilus</name>
    <dbReference type="NCBI Taxonomy" id="396056"/>
    <lineage>
        <taxon>Bacteria</taxon>
        <taxon>Bacillati</taxon>
        <taxon>Bacillota</taxon>
        <taxon>Bacilli</taxon>
        <taxon>Bacillales</taxon>
        <taxon>Bacillaceae</taxon>
        <taxon>Halobacillus</taxon>
    </lineage>
</organism>
<keyword evidence="7 14" id="KW-0812">Transmembrane</keyword>
<evidence type="ECO:0000256" key="2">
    <source>
        <dbReference type="ARBA" id="ARBA00004651"/>
    </source>
</evidence>
<dbReference type="CDD" id="cd00082">
    <property type="entry name" value="HisKA"/>
    <property type="match status" value="1"/>
</dbReference>
<dbReference type="CDD" id="cd00075">
    <property type="entry name" value="HATPase"/>
    <property type="match status" value="1"/>
</dbReference>
<dbReference type="AlphaFoldDB" id="A0A1I2LML5"/>
<evidence type="ECO:0000259" key="15">
    <source>
        <dbReference type="PROSITE" id="PS50109"/>
    </source>
</evidence>
<keyword evidence="5" id="KW-0597">Phosphoprotein</keyword>
<dbReference type="Pfam" id="PF02518">
    <property type="entry name" value="HATPase_c"/>
    <property type="match status" value="1"/>
</dbReference>
<dbReference type="InterPro" id="IPR003660">
    <property type="entry name" value="HAMP_dom"/>
</dbReference>
<keyword evidence="18" id="KW-1185">Reference proteome</keyword>
<dbReference type="InterPro" id="IPR050428">
    <property type="entry name" value="TCS_sensor_his_kinase"/>
</dbReference>
<dbReference type="SMART" id="SM00387">
    <property type="entry name" value="HATPase_c"/>
    <property type="match status" value="1"/>
</dbReference>
<dbReference type="OrthoDB" id="9786919at2"/>
<dbReference type="Gene3D" id="1.10.287.130">
    <property type="match status" value="1"/>
</dbReference>
<evidence type="ECO:0000313" key="18">
    <source>
        <dbReference type="Proteomes" id="UP000198897"/>
    </source>
</evidence>
<keyword evidence="10" id="KW-0067">ATP-binding</keyword>
<feature type="domain" description="HAMP" evidence="16">
    <location>
        <begin position="177"/>
        <end position="231"/>
    </location>
</feature>
<dbReference type="Pfam" id="PF00672">
    <property type="entry name" value="HAMP"/>
    <property type="match status" value="1"/>
</dbReference>
<feature type="transmembrane region" description="Helical" evidence="14">
    <location>
        <begin position="152"/>
        <end position="175"/>
    </location>
</feature>
<comment type="catalytic activity">
    <reaction evidence="1">
        <text>ATP + protein L-histidine = ADP + protein N-phospho-L-histidine.</text>
        <dbReference type="EC" id="2.7.13.3"/>
    </reaction>
</comment>
<gene>
    <name evidence="17" type="ORF">SAMN05216353_10976</name>
</gene>
<dbReference type="InterPro" id="IPR036097">
    <property type="entry name" value="HisK_dim/P_sf"/>
</dbReference>
<feature type="domain" description="Histidine kinase" evidence="15">
    <location>
        <begin position="239"/>
        <end position="450"/>
    </location>
</feature>
<accession>A0A1I2LML5</accession>
<dbReference type="InterPro" id="IPR005467">
    <property type="entry name" value="His_kinase_dom"/>
</dbReference>
<dbReference type="PANTHER" id="PTHR45436">
    <property type="entry name" value="SENSOR HISTIDINE KINASE YKOH"/>
    <property type="match status" value="1"/>
</dbReference>
<dbReference type="GO" id="GO:0005524">
    <property type="term" value="F:ATP binding"/>
    <property type="evidence" value="ECO:0007669"/>
    <property type="project" value="UniProtKB-KW"/>
</dbReference>
<dbReference type="EC" id="2.7.13.3" evidence="3"/>
<dbReference type="RefSeq" id="WP_089751436.1">
    <property type="nucleotide sequence ID" value="NZ_FOOG01000009.1"/>
</dbReference>
<dbReference type="PRINTS" id="PR00344">
    <property type="entry name" value="BCTRLSENSOR"/>
</dbReference>
<evidence type="ECO:0000256" key="4">
    <source>
        <dbReference type="ARBA" id="ARBA00022475"/>
    </source>
</evidence>
<evidence type="ECO:0000256" key="5">
    <source>
        <dbReference type="ARBA" id="ARBA00022553"/>
    </source>
</evidence>
<dbReference type="SMART" id="SM00304">
    <property type="entry name" value="HAMP"/>
    <property type="match status" value="1"/>
</dbReference>
<dbReference type="GO" id="GO:0005886">
    <property type="term" value="C:plasma membrane"/>
    <property type="evidence" value="ECO:0007669"/>
    <property type="project" value="UniProtKB-SubCell"/>
</dbReference>
<dbReference type="GO" id="GO:0000155">
    <property type="term" value="F:phosphorelay sensor kinase activity"/>
    <property type="evidence" value="ECO:0007669"/>
    <property type="project" value="InterPro"/>
</dbReference>
<dbReference type="Proteomes" id="UP000198897">
    <property type="component" value="Unassembled WGS sequence"/>
</dbReference>
<evidence type="ECO:0000256" key="10">
    <source>
        <dbReference type="ARBA" id="ARBA00022840"/>
    </source>
</evidence>
<evidence type="ECO:0000256" key="12">
    <source>
        <dbReference type="ARBA" id="ARBA00023012"/>
    </source>
</evidence>
<name>A0A1I2LML5_9BACI</name>
<keyword evidence="9 17" id="KW-0418">Kinase</keyword>
<dbReference type="Gene3D" id="6.10.340.10">
    <property type="match status" value="1"/>
</dbReference>
<evidence type="ECO:0000313" key="17">
    <source>
        <dbReference type="EMBL" id="SFF79778.1"/>
    </source>
</evidence>
<keyword evidence="8" id="KW-0547">Nucleotide-binding</keyword>
<comment type="subcellular location">
    <subcellularLocation>
        <location evidence="2">Cell membrane</location>
        <topology evidence="2">Multi-pass membrane protein</topology>
    </subcellularLocation>
</comment>
<keyword evidence="11 14" id="KW-1133">Transmembrane helix</keyword>
<dbReference type="SUPFAM" id="SSF47384">
    <property type="entry name" value="Homodimeric domain of signal transducing histidine kinase"/>
    <property type="match status" value="1"/>
</dbReference>
<feature type="transmembrane region" description="Helical" evidence="14">
    <location>
        <begin position="7"/>
        <end position="28"/>
    </location>
</feature>
<dbReference type="SUPFAM" id="SSF158472">
    <property type="entry name" value="HAMP domain-like"/>
    <property type="match status" value="1"/>
</dbReference>
<dbReference type="FunFam" id="1.10.287.130:FF:000001">
    <property type="entry name" value="Two-component sensor histidine kinase"/>
    <property type="match status" value="1"/>
</dbReference>
<proteinExistence type="predicted"/>